<dbReference type="Proteomes" id="UP001589836">
    <property type="component" value="Unassembled WGS sequence"/>
</dbReference>
<dbReference type="InterPro" id="IPR036249">
    <property type="entry name" value="Thioredoxin-like_sf"/>
</dbReference>
<evidence type="ECO:0000256" key="1">
    <source>
        <dbReference type="ARBA" id="ARBA00010996"/>
    </source>
</evidence>
<evidence type="ECO:0000259" key="4">
    <source>
        <dbReference type="PROSITE" id="PS51352"/>
    </source>
</evidence>
<sequence length="189" mass="21633">MRKMYLLLLPALLIVLSACNQKIEGNMSETVEPFSFTNQDRETVELEDLEGEWWVADFIFTSCDTVCPPMTNNMSQLQEMTSEKDVDVQFISFTVDPEQDNPEALKQFGNKFGADYENWSFLTGYEFDEIKTFGLKSFKTLVEDIQDSNQMMHGTSFYLVNPEGKVIKKYSGVKNGELEQIVADLQKVS</sequence>
<evidence type="ECO:0000313" key="5">
    <source>
        <dbReference type="EMBL" id="MFC0524965.1"/>
    </source>
</evidence>
<comment type="similarity">
    <text evidence="1">Belongs to the SCO1/2 family.</text>
</comment>
<dbReference type="Pfam" id="PF02630">
    <property type="entry name" value="SCO1-SenC"/>
    <property type="match status" value="1"/>
</dbReference>
<keyword evidence="2" id="KW-0186">Copper</keyword>
<evidence type="ECO:0000256" key="2">
    <source>
        <dbReference type="ARBA" id="ARBA00023008"/>
    </source>
</evidence>
<feature type="domain" description="Thioredoxin" evidence="4">
    <location>
        <begin position="25"/>
        <end position="189"/>
    </location>
</feature>
<reference evidence="5 6" key="1">
    <citation type="submission" date="2024-09" db="EMBL/GenBank/DDBJ databases">
        <authorList>
            <person name="Sun Q."/>
            <person name="Mori K."/>
        </authorList>
    </citation>
    <scope>NUCLEOTIDE SEQUENCE [LARGE SCALE GENOMIC DNA]</scope>
    <source>
        <strain evidence="5 6">NCAIM B.02529</strain>
    </source>
</reference>
<protein>
    <submittedName>
        <fullName evidence="5">SCO family protein</fullName>
    </submittedName>
</protein>
<dbReference type="CDD" id="cd02968">
    <property type="entry name" value="SCO"/>
    <property type="match status" value="1"/>
</dbReference>
<dbReference type="EMBL" id="JBHLTP010000012">
    <property type="protein sequence ID" value="MFC0524965.1"/>
    <property type="molecule type" value="Genomic_DNA"/>
</dbReference>
<organism evidence="5 6">
    <name type="scientific">Pontibacillus salicampi</name>
    <dbReference type="NCBI Taxonomy" id="1449801"/>
    <lineage>
        <taxon>Bacteria</taxon>
        <taxon>Bacillati</taxon>
        <taxon>Bacillota</taxon>
        <taxon>Bacilli</taxon>
        <taxon>Bacillales</taxon>
        <taxon>Bacillaceae</taxon>
        <taxon>Pontibacillus</taxon>
    </lineage>
</organism>
<dbReference type="SUPFAM" id="SSF52833">
    <property type="entry name" value="Thioredoxin-like"/>
    <property type="match status" value="1"/>
</dbReference>
<keyword evidence="6" id="KW-1185">Reference proteome</keyword>
<evidence type="ECO:0000256" key="3">
    <source>
        <dbReference type="SAM" id="SignalP"/>
    </source>
</evidence>
<dbReference type="PANTHER" id="PTHR12151">
    <property type="entry name" value="ELECTRON TRANSPORT PROTIN SCO1/SENC FAMILY MEMBER"/>
    <property type="match status" value="1"/>
</dbReference>
<dbReference type="InterPro" id="IPR013766">
    <property type="entry name" value="Thioredoxin_domain"/>
</dbReference>
<dbReference type="InterPro" id="IPR003782">
    <property type="entry name" value="SCO1/SenC"/>
</dbReference>
<dbReference type="PROSITE" id="PS51352">
    <property type="entry name" value="THIOREDOXIN_2"/>
    <property type="match status" value="1"/>
</dbReference>
<feature type="chain" id="PRO_5047499148" evidence="3">
    <location>
        <begin position="21"/>
        <end position="189"/>
    </location>
</feature>
<dbReference type="PROSITE" id="PS51257">
    <property type="entry name" value="PROKAR_LIPOPROTEIN"/>
    <property type="match status" value="1"/>
</dbReference>
<gene>
    <name evidence="5" type="ORF">ACFFGV_15405</name>
</gene>
<dbReference type="PANTHER" id="PTHR12151:SF25">
    <property type="entry name" value="LINALOOL DEHYDRATASE_ISOMERASE DOMAIN-CONTAINING PROTEIN"/>
    <property type="match status" value="1"/>
</dbReference>
<evidence type="ECO:0000313" key="6">
    <source>
        <dbReference type="Proteomes" id="UP001589836"/>
    </source>
</evidence>
<feature type="signal peptide" evidence="3">
    <location>
        <begin position="1"/>
        <end position="20"/>
    </location>
</feature>
<accession>A0ABV6LRC8</accession>
<dbReference type="Gene3D" id="3.40.30.10">
    <property type="entry name" value="Glutaredoxin"/>
    <property type="match status" value="1"/>
</dbReference>
<name>A0ABV6LRC8_9BACI</name>
<dbReference type="RefSeq" id="WP_377349584.1">
    <property type="nucleotide sequence ID" value="NZ_JBHLTP010000012.1"/>
</dbReference>
<proteinExistence type="inferred from homology"/>
<comment type="caution">
    <text evidence="5">The sequence shown here is derived from an EMBL/GenBank/DDBJ whole genome shotgun (WGS) entry which is preliminary data.</text>
</comment>
<keyword evidence="3" id="KW-0732">Signal</keyword>